<organism evidence="1 2">
    <name type="scientific">Cochliobolus sativus</name>
    <name type="common">Common root rot and spot blotch fungus</name>
    <name type="synonym">Bipolaris sorokiniana</name>
    <dbReference type="NCBI Taxonomy" id="45130"/>
    <lineage>
        <taxon>Eukaryota</taxon>
        <taxon>Fungi</taxon>
        <taxon>Dikarya</taxon>
        <taxon>Ascomycota</taxon>
        <taxon>Pezizomycotina</taxon>
        <taxon>Dothideomycetes</taxon>
        <taxon>Pleosporomycetidae</taxon>
        <taxon>Pleosporales</taxon>
        <taxon>Pleosporineae</taxon>
        <taxon>Pleosporaceae</taxon>
        <taxon>Bipolaris</taxon>
    </lineage>
</organism>
<evidence type="ECO:0000313" key="2">
    <source>
        <dbReference type="Proteomes" id="UP000624244"/>
    </source>
</evidence>
<comment type="caution">
    <text evidence="1">The sequence shown here is derived from an EMBL/GenBank/DDBJ whole genome shotgun (WGS) entry which is preliminary data.</text>
</comment>
<gene>
    <name evidence="1" type="ORF">GGP41_003206</name>
</gene>
<evidence type="ECO:0000313" key="1">
    <source>
        <dbReference type="EMBL" id="KAF5846901.1"/>
    </source>
</evidence>
<dbReference type="Proteomes" id="UP000624244">
    <property type="component" value="Unassembled WGS sequence"/>
</dbReference>
<sequence length="149" mass="16280">MSSVSFIDLDKFESEALNSCGRWTTTPLDNADAPSLDRALLVGHDELSSIKPPSALDHIMAEVGVVGPIEETNSMLNRYPAILGEGNSKLDHVRCLRVTELCVVTLISVNLEDVNRHIDSLTANLLRHPDHWNTTHDGDAVLLLEVGSD</sequence>
<dbReference type="AlphaFoldDB" id="A0A8H6DSK7"/>
<name>A0A8H6DSK7_COCSA</name>
<protein>
    <submittedName>
        <fullName evidence="1">Uncharacterized protein</fullName>
    </submittedName>
</protein>
<accession>A0A8H6DSK7</accession>
<proteinExistence type="predicted"/>
<reference evidence="1" key="1">
    <citation type="submission" date="2019-11" db="EMBL/GenBank/DDBJ databases">
        <title>Bipolaris sorokiniana Genome sequencing.</title>
        <authorList>
            <person name="Wang H."/>
        </authorList>
    </citation>
    <scope>NUCLEOTIDE SEQUENCE</scope>
</reference>
<dbReference type="EMBL" id="WNKQ01000014">
    <property type="protein sequence ID" value="KAF5846901.1"/>
    <property type="molecule type" value="Genomic_DNA"/>
</dbReference>